<accession>A0A173ZPC5</accession>
<dbReference type="RefSeq" id="WP_055161708.1">
    <property type="nucleotide sequence ID" value="NZ_CABIWZ010000008.1"/>
</dbReference>
<evidence type="ECO:0000313" key="1">
    <source>
        <dbReference type="EMBL" id="CUN77887.1"/>
    </source>
</evidence>
<dbReference type="STRING" id="187979.ERS852385_01341"/>
<dbReference type="EMBL" id="CYYU01000008">
    <property type="protein sequence ID" value="CUN77887.1"/>
    <property type="molecule type" value="Genomic_DNA"/>
</dbReference>
<name>A0A173ZPC5_9FIRM</name>
<dbReference type="OrthoDB" id="1663995at2"/>
<sequence>MRIAILESIVMPAGHEVEFDRILVEELRKQGHEPVFFVPEHFPFKLDYHCAVEYLTGGEAISYAGAGRLKRLWLSFQRERRRLAWFNSACRKAEQGRCDAIVVPTNSWRVMRSVRNSAIKNSPVPVLFLFHGIMPKDRARFCDGVKSLRSYSNIHLGALGLQTSFPELADCPNFHTVMAPVYVPFDLPVTPEFHVHDPLRLGFFGQYRREKNLDFFLQAFAKATFTNPVELVVQGATVTQADSDDFERLRREYASHDNIHFLHKNLLGIEWQKELMDIDVLLLPYGAERYRYQPSAMLFTAIGYYKPVLQSPEMNPEILSEFKIGEAVKLDSVDVFSKQLEHFVNTFPQKAEEYRQGLMGANEKYGQDKLIQRIVGILSRKS</sequence>
<reference evidence="1 2" key="1">
    <citation type="submission" date="2015-09" db="EMBL/GenBank/DDBJ databases">
        <authorList>
            <consortium name="Pathogen Informatics"/>
        </authorList>
    </citation>
    <scope>NUCLEOTIDE SEQUENCE [LARGE SCALE GENOMIC DNA]</scope>
    <source>
        <strain evidence="1 2">2789STDY5608828</strain>
    </source>
</reference>
<proteinExistence type="predicted"/>
<organism evidence="1 2">
    <name type="scientific">Mitsuokella jalaludinii</name>
    <dbReference type="NCBI Taxonomy" id="187979"/>
    <lineage>
        <taxon>Bacteria</taxon>
        <taxon>Bacillati</taxon>
        <taxon>Bacillota</taxon>
        <taxon>Negativicutes</taxon>
        <taxon>Selenomonadales</taxon>
        <taxon>Selenomonadaceae</taxon>
        <taxon>Mitsuokella</taxon>
    </lineage>
</organism>
<dbReference type="eggNOG" id="COG0438">
    <property type="taxonomic scope" value="Bacteria"/>
</dbReference>
<dbReference type="AlphaFoldDB" id="A0A173ZPC5"/>
<keyword evidence="2" id="KW-1185">Reference proteome</keyword>
<protein>
    <recommendedName>
        <fullName evidence="3">Glycosyl transferases group 1</fullName>
    </recommendedName>
</protein>
<gene>
    <name evidence="1" type="ORF">ERS852385_01341</name>
</gene>
<dbReference type="Proteomes" id="UP000095546">
    <property type="component" value="Unassembled WGS sequence"/>
</dbReference>
<evidence type="ECO:0008006" key="3">
    <source>
        <dbReference type="Google" id="ProtNLM"/>
    </source>
</evidence>
<dbReference type="SUPFAM" id="SSF53756">
    <property type="entry name" value="UDP-Glycosyltransferase/glycogen phosphorylase"/>
    <property type="match status" value="1"/>
</dbReference>
<evidence type="ECO:0000313" key="2">
    <source>
        <dbReference type="Proteomes" id="UP000095546"/>
    </source>
</evidence>
<dbReference type="Gene3D" id="3.40.50.2000">
    <property type="entry name" value="Glycogen Phosphorylase B"/>
    <property type="match status" value="2"/>
</dbReference>